<dbReference type="PANTHER" id="PTHR13789">
    <property type="entry name" value="MONOOXYGENASE"/>
    <property type="match status" value="1"/>
</dbReference>
<evidence type="ECO:0000259" key="3">
    <source>
        <dbReference type="Pfam" id="PF01494"/>
    </source>
</evidence>
<organism evidence="4 5">
    <name type="scientific">Nocardioides endophyticus</name>
    <dbReference type="NCBI Taxonomy" id="1353775"/>
    <lineage>
        <taxon>Bacteria</taxon>
        <taxon>Bacillati</taxon>
        <taxon>Actinomycetota</taxon>
        <taxon>Actinomycetes</taxon>
        <taxon>Propionibacteriales</taxon>
        <taxon>Nocardioidaceae</taxon>
        <taxon>Nocardioides</taxon>
    </lineage>
</organism>
<dbReference type="PANTHER" id="PTHR13789:SF309">
    <property type="entry name" value="PUTATIVE (AFU_ORTHOLOGUE AFUA_6G14510)-RELATED"/>
    <property type="match status" value="1"/>
</dbReference>
<dbReference type="Proteomes" id="UP001499882">
    <property type="component" value="Unassembled WGS sequence"/>
</dbReference>
<comment type="caution">
    <text evidence="4">The sequence shown here is derived from an EMBL/GenBank/DDBJ whole genome shotgun (WGS) entry which is preliminary data.</text>
</comment>
<dbReference type="PRINTS" id="PR00420">
    <property type="entry name" value="RNGMNOXGNASE"/>
</dbReference>
<keyword evidence="1" id="KW-0560">Oxidoreductase</keyword>
<dbReference type="InterPro" id="IPR002938">
    <property type="entry name" value="FAD-bd"/>
</dbReference>
<evidence type="ECO:0000313" key="5">
    <source>
        <dbReference type="Proteomes" id="UP001499882"/>
    </source>
</evidence>
<name>A0ABP8YTJ4_9ACTN</name>
<evidence type="ECO:0000313" key="4">
    <source>
        <dbReference type="EMBL" id="GAA4738194.1"/>
    </source>
</evidence>
<evidence type="ECO:0000256" key="2">
    <source>
        <dbReference type="ARBA" id="ARBA00023033"/>
    </source>
</evidence>
<dbReference type="RefSeq" id="WP_345526905.1">
    <property type="nucleotide sequence ID" value="NZ_BAABKN010000014.1"/>
</dbReference>
<gene>
    <name evidence="4" type="ORF">GCM10023350_22880</name>
</gene>
<dbReference type="EMBL" id="BAABKN010000014">
    <property type="protein sequence ID" value="GAA4738194.1"/>
    <property type="molecule type" value="Genomic_DNA"/>
</dbReference>
<accession>A0ABP8YTJ4</accession>
<keyword evidence="5" id="KW-1185">Reference proteome</keyword>
<feature type="domain" description="FAD-binding" evidence="3">
    <location>
        <begin position="7"/>
        <end position="303"/>
    </location>
</feature>
<dbReference type="Gene3D" id="3.50.50.60">
    <property type="entry name" value="FAD/NAD(P)-binding domain"/>
    <property type="match status" value="1"/>
</dbReference>
<dbReference type="SUPFAM" id="SSF51905">
    <property type="entry name" value="FAD/NAD(P)-binding domain"/>
    <property type="match status" value="1"/>
</dbReference>
<reference evidence="5" key="1">
    <citation type="journal article" date="2019" name="Int. J. Syst. Evol. Microbiol.">
        <title>The Global Catalogue of Microorganisms (GCM) 10K type strain sequencing project: providing services to taxonomists for standard genome sequencing and annotation.</title>
        <authorList>
            <consortium name="The Broad Institute Genomics Platform"/>
            <consortium name="The Broad Institute Genome Sequencing Center for Infectious Disease"/>
            <person name="Wu L."/>
            <person name="Ma J."/>
        </authorList>
    </citation>
    <scope>NUCLEOTIDE SEQUENCE [LARGE SCALE GENOMIC DNA]</scope>
    <source>
        <strain evidence="5">JCM 18532</strain>
    </source>
</reference>
<sequence length="383" mass="41180">MSRHAEIAGGGIGGLSLATMLARSGWSVRVHERGAAIREAGTGIFLKNNMVEVLEEVGIFDDLRSTSLHLENSITRSHEGTVTGTRPLAGSARLYATARQNVIQSLYGHAVASGVEVVLGSPVAGADPAGALLLAGGERLEADLVVGTDGVNSKVAAAVGGVRTVRKLPTVINRYMLQTREIAETPDMVEHWSGRYRVATAPCGEDLTYAFQVYPEADAAAAAAPTDMTAWQRAFPRLHPLFDLMSEQQPIRSNYLVVQASSWHRGRVAILGDAAHGMPPTLGQGAGMTVLNARALVAVLARAESVESALPLWEGAVRNIADTTQRWAMRYDLVTRSWPRPLRFLRPGALWAMRSVPQVSSRMFIADRGLRSTTLEVEPFPTA</sequence>
<dbReference type="Gene3D" id="3.30.9.10">
    <property type="entry name" value="D-Amino Acid Oxidase, subunit A, domain 2"/>
    <property type="match status" value="1"/>
</dbReference>
<protein>
    <submittedName>
        <fullName evidence="4">NAD(P)/FAD-dependent oxidoreductase</fullName>
    </submittedName>
</protein>
<evidence type="ECO:0000256" key="1">
    <source>
        <dbReference type="ARBA" id="ARBA00023002"/>
    </source>
</evidence>
<dbReference type="InterPro" id="IPR050493">
    <property type="entry name" value="FAD-dep_Monooxygenase_BioMet"/>
</dbReference>
<keyword evidence="2" id="KW-0503">Monooxygenase</keyword>
<dbReference type="InterPro" id="IPR036188">
    <property type="entry name" value="FAD/NAD-bd_sf"/>
</dbReference>
<dbReference type="Pfam" id="PF01494">
    <property type="entry name" value="FAD_binding_3"/>
    <property type="match status" value="1"/>
</dbReference>
<proteinExistence type="predicted"/>